<dbReference type="AlphaFoldDB" id="A0A9Q3QUZ8"/>
<evidence type="ECO:0000313" key="3">
    <source>
        <dbReference type="Proteomes" id="UP000749740"/>
    </source>
</evidence>
<sequence length="225" mass="25043">MLSVAELDISHIRLGERPLIVCDVDDVVLGFIDPFQLFLQSLGHEFLPRSFRLHGNIVSKADGTEIGAQQVSRLIEEFFEAQELWQTPVDRVVETLGRLSQAADILFLTAMPPRFQDHRRRLLDSAGLLFPLLASEQPKGPIVHALHASRSFPIAFIDDMAHNLHSVREHVADCLLIHLMPDSPVHRFAPAAADDITRASDWAHAAELIDAHFRSGTFNRAAPAA</sequence>
<name>A0A9Q3QUZ8_9HYPH</name>
<gene>
    <name evidence="2" type="ORF">HJB60_05995</name>
    <name evidence="1" type="ORF">HJB63_10970</name>
</gene>
<keyword evidence="4" id="KW-1185">Reference proteome</keyword>
<evidence type="ECO:0000313" key="1">
    <source>
        <dbReference type="EMBL" id="MBX5023091.1"/>
    </source>
</evidence>
<protein>
    <recommendedName>
        <fullName evidence="5">HAD family hydrolase</fullName>
    </recommendedName>
</protein>
<dbReference type="Proteomes" id="UP000749740">
    <property type="component" value="Unassembled WGS sequence"/>
</dbReference>
<reference evidence="1 4" key="1">
    <citation type="submission" date="2020-04" db="EMBL/GenBank/DDBJ databases">
        <title>Global-level population genomics: horizontal gene transfer, symbiosis and evolution in Rhizobia.</title>
        <authorList>
            <person name="Gai Y."/>
        </authorList>
    </citation>
    <scope>NUCLEOTIDE SEQUENCE</scope>
    <source>
        <strain evidence="2 4">BLR33</strain>
        <strain evidence="1">BLR57</strain>
    </source>
</reference>
<evidence type="ECO:0000313" key="4">
    <source>
        <dbReference type="Proteomes" id="UP000770629"/>
    </source>
</evidence>
<evidence type="ECO:0000313" key="2">
    <source>
        <dbReference type="EMBL" id="MBX5088720.1"/>
    </source>
</evidence>
<organism evidence="1 3">
    <name type="scientific">Rhizobium lentis</name>
    <dbReference type="NCBI Taxonomy" id="1138194"/>
    <lineage>
        <taxon>Bacteria</taxon>
        <taxon>Pseudomonadati</taxon>
        <taxon>Pseudomonadota</taxon>
        <taxon>Alphaproteobacteria</taxon>
        <taxon>Hyphomicrobiales</taxon>
        <taxon>Rhizobiaceae</taxon>
        <taxon>Rhizobium/Agrobacterium group</taxon>
        <taxon>Rhizobium</taxon>
    </lineage>
</organism>
<dbReference type="Proteomes" id="UP000770629">
    <property type="component" value="Unassembled WGS sequence"/>
</dbReference>
<evidence type="ECO:0008006" key="5">
    <source>
        <dbReference type="Google" id="ProtNLM"/>
    </source>
</evidence>
<accession>A0A9Q3QUZ8</accession>
<comment type="caution">
    <text evidence="1">The sequence shown here is derived from an EMBL/GenBank/DDBJ whole genome shotgun (WGS) entry which is preliminary data.</text>
</comment>
<proteinExistence type="predicted"/>
<dbReference type="EMBL" id="JABDYF010000002">
    <property type="protein sequence ID" value="MBX5088720.1"/>
    <property type="molecule type" value="Genomic_DNA"/>
</dbReference>
<dbReference type="EMBL" id="JABDYC010000002">
    <property type="protein sequence ID" value="MBX5023091.1"/>
    <property type="molecule type" value="Genomic_DNA"/>
</dbReference>